<keyword evidence="4 8" id="KW-1133">Transmembrane helix</keyword>
<evidence type="ECO:0000256" key="8">
    <source>
        <dbReference type="SAM" id="Phobius"/>
    </source>
</evidence>
<dbReference type="PANTHER" id="PTHR13624:SF6">
    <property type="entry name" value="EMEI"/>
    <property type="match status" value="1"/>
</dbReference>
<evidence type="ECO:0008006" key="11">
    <source>
        <dbReference type="Google" id="ProtNLM"/>
    </source>
</evidence>
<dbReference type="GO" id="GO:0016020">
    <property type="term" value="C:membrane"/>
    <property type="evidence" value="ECO:0007669"/>
    <property type="project" value="UniProtKB-SubCell"/>
</dbReference>
<dbReference type="AlphaFoldDB" id="A0AAV0J3E2"/>
<feature type="transmembrane region" description="Helical" evidence="8">
    <location>
        <begin position="218"/>
        <end position="238"/>
    </location>
</feature>
<feature type="transmembrane region" description="Helical" evidence="8">
    <location>
        <begin position="426"/>
        <end position="445"/>
    </location>
</feature>
<feature type="transmembrane region" description="Helical" evidence="8">
    <location>
        <begin position="152"/>
        <end position="173"/>
    </location>
</feature>
<proteinExistence type="inferred from homology"/>
<evidence type="ECO:0000256" key="3">
    <source>
        <dbReference type="ARBA" id="ARBA00022692"/>
    </source>
</evidence>
<evidence type="ECO:0000256" key="7">
    <source>
        <dbReference type="SAM" id="MobiDB-lite"/>
    </source>
</evidence>
<dbReference type="InterPro" id="IPR019395">
    <property type="entry name" value="Transmembrane_161A/B"/>
</dbReference>
<feature type="transmembrane region" description="Helical" evidence="8">
    <location>
        <begin position="112"/>
        <end position="132"/>
    </location>
</feature>
<name>A0AAV0J3E2_9ROSI</name>
<evidence type="ECO:0000256" key="2">
    <source>
        <dbReference type="ARBA" id="ARBA00009706"/>
    </source>
</evidence>
<gene>
    <name evidence="9" type="ORF">LITE_LOCUS12044</name>
</gene>
<evidence type="ECO:0000313" key="9">
    <source>
        <dbReference type="EMBL" id="CAI0403423.1"/>
    </source>
</evidence>
<evidence type="ECO:0000313" key="10">
    <source>
        <dbReference type="Proteomes" id="UP001154282"/>
    </source>
</evidence>
<comment type="subcellular location">
    <subcellularLocation>
        <location evidence="1">Membrane</location>
        <topology evidence="1">Multi-pass membrane protein</topology>
    </subcellularLocation>
</comment>
<dbReference type="Pfam" id="PF10268">
    <property type="entry name" value="Tmemb_161AB"/>
    <property type="match status" value="1"/>
</dbReference>
<keyword evidence="3 8" id="KW-0812">Transmembrane</keyword>
<evidence type="ECO:0000256" key="1">
    <source>
        <dbReference type="ARBA" id="ARBA00004141"/>
    </source>
</evidence>
<feature type="transmembrane region" description="Helical" evidence="8">
    <location>
        <begin position="20"/>
        <end position="40"/>
    </location>
</feature>
<reference evidence="9" key="1">
    <citation type="submission" date="2022-08" db="EMBL/GenBank/DDBJ databases">
        <authorList>
            <person name="Gutierrez-Valencia J."/>
        </authorList>
    </citation>
    <scope>NUCLEOTIDE SEQUENCE</scope>
</reference>
<feature type="region of interest" description="Disordered" evidence="7">
    <location>
        <begin position="54"/>
        <end position="82"/>
    </location>
</feature>
<feature type="compositionally biased region" description="Basic and acidic residues" evidence="7">
    <location>
        <begin position="65"/>
        <end position="82"/>
    </location>
</feature>
<protein>
    <recommendedName>
        <fullName evidence="11">Transmembrane protein 161B</fullName>
    </recommendedName>
</protein>
<dbReference type="EMBL" id="CAMGYJ010000004">
    <property type="protein sequence ID" value="CAI0403423.1"/>
    <property type="molecule type" value="Genomic_DNA"/>
</dbReference>
<evidence type="ECO:0000256" key="5">
    <source>
        <dbReference type="ARBA" id="ARBA00023136"/>
    </source>
</evidence>
<feature type="transmembrane region" description="Helical" evidence="8">
    <location>
        <begin position="185"/>
        <end position="206"/>
    </location>
</feature>
<comment type="similarity">
    <text evidence="2">Belongs to the TMEM161 family.</text>
</comment>
<accession>A0AAV0J3E2</accession>
<evidence type="ECO:0000256" key="6">
    <source>
        <dbReference type="ARBA" id="ARBA00023180"/>
    </source>
</evidence>
<comment type="caution">
    <text evidence="9">The sequence shown here is derived from an EMBL/GenBank/DDBJ whole genome shotgun (WGS) entry which is preliminary data.</text>
</comment>
<keyword evidence="6" id="KW-0325">Glycoprotein</keyword>
<evidence type="ECO:0000256" key="4">
    <source>
        <dbReference type="ARBA" id="ARBA00022989"/>
    </source>
</evidence>
<keyword evidence="5 8" id="KW-0472">Membrane</keyword>
<dbReference type="Proteomes" id="UP001154282">
    <property type="component" value="Unassembled WGS sequence"/>
</dbReference>
<sequence>MQQALVWQSIQAYKIPILEISLAVSLTLLSTVLRFPALLLHGLLTYIQPDNAPSQNGGVKAAIRRPSDGNAEPKPRKGKSKEKFEFDENQAQIFRLKLDEGHLQSRLYFKDYWYSFTYSLISLACLSLHKYLAAGEGGEERDGGAFVNGSLIPAILILVCILKLFVSLGKVSFERSASKRSEKRFGLVVGVLGFVLGFIVCSGFAGSVLDFDLNSLDGYGKFFIAFLMGCIGGFLYMAAGKNARSFWIGTDQTRSNLSIISCGGFAKMILYGNYISVALPVLLWIRPLSEILYKKDSGNADQLVGRLGFARSEFVNLRIWSLVASACFQLVAIRPNLQMFLNEAVLSWYQRLHASRVPDLDFSRAKVFLHNHFLCLVGLQFFAPPILVLLFLGLSLIDGNSVKNNMHMFCGLLPCSAFTKEVGVFMAWWVVFVWTVFTSISLLFYRRGTLSVS</sequence>
<feature type="transmembrane region" description="Helical" evidence="8">
    <location>
        <begin position="373"/>
        <end position="397"/>
    </location>
</feature>
<organism evidence="9 10">
    <name type="scientific">Linum tenue</name>
    <dbReference type="NCBI Taxonomy" id="586396"/>
    <lineage>
        <taxon>Eukaryota</taxon>
        <taxon>Viridiplantae</taxon>
        <taxon>Streptophyta</taxon>
        <taxon>Embryophyta</taxon>
        <taxon>Tracheophyta</taxon>
        <taxon>Spermatophyta</taxon>
        <taxon>Magnoliopsida</taxon>
        <taxon>eudicotyledons</taxon>
        <taxon>Gunneridae</taxon>
        <taxon>Pentapetalae</taxon>
        <taxon>rosids</taxon>
        <taxon>fabids</taxon>
        <taxon>Malpighiales</taxon>
        <taxon>Linaceae</taxon>
        <taxon>Linum</taxon>
    </lineage>
</organism>
<dbReference type="PANTHER" id="PTHR13624">
    <property type="entry name" value="RE42071P"/>
    <property type="match status" value="1"/>
</dbReference>
<keyword evidence="10" id="KW-1185">Reference proteome</keyword>